<dbReference type="EMBL" id="VJOO01000020">
    <property type="protein sequence ID" value="TSE36271.1"/>
    <property type="molecule type" value="Genomic_DNA"/>
</dbReference>
<comment type="caution">
    <text evidence="1">The sequence shown here is derived from an EMBL/GenBank/DDBJ whole genome shotgun (WGS) entry which is preliminary data.</text>
</comment>
<evidence type="ECO:0000313" key="1">
    <source>
        <dbReference type="EMBL" id="TSE36271.1"/>
    </source>
</evidence>
<sequence length="46" mass="4959">MAWRSACLLHGLSAAVPYYGGGVTTTVEAARLARERTLAFLRQHVG</sequence>
<dbReference type="Proteomes" id="UP000316388">
    <property type="component" value="Unassembled WGS sequence"/>
</dbReference>
<reference evidence="1 2" key="1">
    <citation type="submission" date="2019-07" db="EMBL/GenBank/DDBJ databases">
        <title>Tepidimonas fonticaldi AT-A2 draft genome.</title>
        <authorList>
            <person name="Da Costa M.S."/>
            <person name="Froufe H.J.C."/>
            <person name="Egas C."/>
            <person name="Albuquerque L."/>
        </authorList>
    </citation>
    <scope>NUCLEOTIDE SEQUENCE [LARGE SCALE GENOMIC DNA]</scope>
    <source>
        <strain evidence="1 2">AT-A2</strain>
    </source>
</reference>
<proteinExistence type="predicted"/>
<protein>
    <submittedName>
        <fullName evidence="1">Uncharacterized protein</fullName>
    </submittedName>
</protein>
<organism evidence="1 2">
    <name type="scientific">Tepidimonas fonticaldi</name>
    <dbReference type="NCBI Taxonomy" id="1101373"/>
    <lineage>
        <taxon>Bacteria</taxon>
        <taxon>Pseudomonadati</taxon>
        <taxon>Pseudomonadota</taxon>
        <taxon>Betaproteobacteria</taxon>
        <taxon>Burkholderiales</taxon>
        <taxon>Tepidimonas</taxon>
    </lineage>
</organism>
<gene>
    <name evidence="1" type="ORF">Tfont_01999</name>
</gene>
<evidence type="ECO:0000313" key="2">
    <source>
        <dbReference type="Proteomes" id="UP000316388"/>
    </source>
</evidence>
<accession>A0A554XKC2</accession>
<name>A0A554XKC2_9BURK</name>
<dbReference type="AlphaFoldDB" id="A0A554XKC2"/>